<feature type="transmembrane region" description="Helical" evidence="1">
    <location>
        <begin position="65"/>
        <end position="81"/>
    </location>
</feature>
<evidence type="ECO:0000256" key="1">
    <source>
        <dbReference type="SAM" id="Phobius"/>
    </source>
</evidence>
<sequence length="91" mass="10757">MCRILVLIVRTYHQGIIISLLNGWSPVYGKSPDAESLWVNHYSKAFEFSQTMIVSFTGFLESGKYWFLLHFVLYILFYYFIKVKLFTDISN</sequence>
<keyword evidence="3" id="KW-1185">Reference proteome</keyword>
<evidence type="ECO:0000313" key="3">
    <source>
        <dbReference type="Proteomes" id="UP001205603"/>
    </source>
</evidence>
<protein>
    <submittedName>
        <fullName evidence="2">Uncharacterized protein</fullName>
    </submittedName>
</protein>
<accession>A0ABT1MF10</accession>
<comment type="caution">
    <text evidence="2">The sequence shown here is derived from an EMBL/GenBank/DDBJ whole genome shotgun (WGS) entry which is preliminary data.</text>
</comment>
<proteinExistence type="predicted"/>
<keyword evidence="1" id="KW-0472">Membrane</keyword>
<name>A0ABT1MF10_9BACT</name>
<organism evidence="2 3">
    <name type="scientific">Coprobacter tertius</name>
    <dbReference type="NCBI Taxonomy" id="2944915"/>
    <lineage>
        <taxon>Bacteria</taxon>
        <taxon>Pseudomonadati</taxon>
        <taxon>Bacteroidota</taxon>
        <taxon>Bacteroidia</taxon>
        <taxon>Bacteroidales</taxon>
        <taxon>Barnesiellaceae</taxon>
        <taxon>Coprobacter</taxon>
    </lineage>
</organism>
<keyword evidence="1" id="KW-0812">Transmembrane</keyword>
<dbReference type="EMBL" id="JANDHW010000003">
    <property type="protein sequence ID" value="MCP9611222.1"/>
    <property type="molecule type" value="Genomic_DNA"/>
</dbReference>
<gene>
    <name evidence="2" type="ORF">NMU02_03845</name>
</gene>
<keyword evidence="1" id="KW-1133">Transmembrane helix</keyword>
<evidence type="ECO:0000313" key="2">
    <source>
        <dbReference type="EMBL" id="MCP9611222.1"/>
    </source>
</evidence>
<dbReference type="Proteomes" id="UP001205603">
    <property type="component" value="Unassembled WGS sequence"/>
</dbReference>
<reference evidence="2 3" key="1">
    <citation type="submission" date="2022-07" db="EMBL/GenBank/DDBJ databases">
        <title>Fecal culturing of patients with breast cancer.</title>
        <authorList>
            <person name="Teng N.M.Y."/>
            <person name="Kiu R."/>
            <person name="Evans R."/>
            <person name="Baker D.J."/>
            <person name="Zenner C."/>
            <person name="Robinson S.D."/>
            <person name="Hall L.J."/>
        </authorList>
    </citation>
    <scope>NUCLEOTIDE SEQUENCE [LARGE SCALE GENOMIC DNA]</scope>
    <source>
        <strain evidence="2 3">LH1063</strain>
    </source>
</reference>